<feature type="transmembrane region" description="Helical" evidence="1">
    <location>
        <begin position="157"/>
        <end position="179"/>
    </location>
</feature>
<feature type="transmembrane region" description="Helical" evidence="1">
    <location>
        <begin position="480"/>
        <end position="503"/>
    </location>
</feature>
<feature type="transmembrane region" description="Helical" evidence="1">
    <location>
        <begin position="186"/>
        <end position="204"/>
    </location>
</feature>
<feature type="transmembrane region" description="Helical" evidence="1">
    <location>
        <begin position="32"/>
        <end position="50"/>
    </location>
</feature>
<feature type="transmembrane region" description="Helical" evidence="1">
    <location>
        <begin position="438"/>
        <end position="460"/>
    </location>
</feature>
<name>A0AAF1C3R7_9MICO</name>
<organism evidence="2 3">
    <name type="scientific">Sanguibacter biliveldensis</name>
    <dbReference type="NCBI Taxonomy" id="3030830"/>
    <lineage>
        <taxon>Bacteria</taxon>
        <taxon>Bacillati</taxon>
        <taxon>Actinomycetota</taxon>
        <taxon>Actinomycetes</taxon>
        <taxon>Micrococcales</taxon>
        <taxon>Sanguibacteraceae</taxon>
        <taxon>Sanguibacter</taxon>
    </lineage>
</organism>
<feature type="transmembrane region" description="Helical" evidence="1">
    <location>
        <begin position="350"/>
        <end position="370"/>
    </location>
</feature>
<evidence type="ECO:0000313" key="2">
    <source>
        <dbReference type="EMBL" id="WPF83224.1"/>
    </source>
</evidence>
<evidence type="ECO:0000313" key="3">
    <source>
        <dbReference type="Proteomes" id="UP001304340"/>
    </source>
</evidence>
<dbReference type="Pfam" id="PF09913">
    <property type="entry name" value="DUF2142"/>
    <property type="match status" value="1"/>
</dbReference>
<protein>
    <submittedName>
        <fullName evidence="2">DUF2142 domain-containing protein</fullName>
    </submittedName>
</protein>
<proteinExistence type="predicted"/>
<accession>A0AAF1C3R7</accession>
<keyword evidence="1" id="KW-0812">Transmembrane</keyword>
<keyword evidence="3" id="KW-1185">Reference proteome</keyword>
<evidence type="ECO:0000256" key="1">
    <source>
        <dbReference type="SAM" id="Phobius"/>
    </source>
</evidence>
<dbReference type="InterPro" id="IPR018674">
    <property type="entry name" value="DUF2142_membrane"/>
</dbReference>
<feature type="transmembrane region" description="Helical" evidence="1">
    <location>
        <begin position="286"/>
        <end position="304"/>
    </location>
</feature>
<gene>
    <name evidence="2" type="ORF">SANBI_000880</name>
</gene>
<dbReference type="RefSeq" id="WP_319159317.1">
    <property type="nucleotide sequence ID" value="NZ_CP138359.1"/>
</dbReference>
<reference evidence="3" key="1">
    <citation type="submission" date="2023-11" db="EMBL/GenBank/DDBJ databases">
        <authorList>
            <person name="Helweg L.P."/>
            <person name="Kiel A."/>
            <person name="Hitz F."/>
            <person name="Ruckert-Reed C."/>
            <person name="Busche T."/>
            <person name="Kaltschmidt B."/>
            <person name="Kaltschmidt C."/>
        </authorList>
    </citation>
    <scope>NUCLEOTIDE SEQUENCE [LARGE SCALE GENOMIC DNA]</scope>
    <source>
        <strain evidence="3">4.1</strain>
    </source>
</reference>
<keyword evidence="1" id="KW-0472">Membrane</keyword>
<dbReference type="EMBL" id="CP138359">
    <property type="protein sequence ID" value="WPF83224.1"/>
    <property type="molecule type" value="Genomic_DNA"/>
</dbReference>
<dbReference type="KEGG" id="sbil:SANBI_000880"/>
<sequence>MTHTATDLTNERMTPRWVERIVTGRETSTRRVFWTTFVALALVSGIWALSNPLMASVDEPAHVIKAVATVEGAENTRTGGSADGIGKVEIPHLYYQLSRYPNCFAFQPWVSVACQPSLAGDIDAVATVPTSAINYNPLYYAVVGWPALLPDGEHTVYLMRIVNALVASALVAAAAAIVSTFPARRWIGLALLLVLTPTLVNLLGSVNPQSFEVGGAILLWVSLLALLRHPDPRYQTSRLVAVVAATVPLANARSLGPLMVVVILALCILSAPWERTVDLLRDRRSWVALGLSVAACAASVLWTLTQDALPEGASHGTALIDTVKGTLGLTSAYVQQIFVALGWLDVPAPQWVVFSFIACLGAVVIIAWAAGRTRDRLVTAAAAAVVFALPLASHITQADKIGFFWQGRYAFPIAFGVVLLSGFALAHRERVIPSWLTTNIVTTVALAFASLQVVMFYGMLRRYANGETGGWILRSQLPWLPLPGIVVTALYAAAWVGLVVVVLRSTTTPVEPAAGADSLAEDPVASS</sequence>
<keyword evidence="1" id="KW-1133">Transmembrane helix</keyword>
<feature type="transmembrane region" description="Helical" evidence="1">
    <location>
        <begin position="409"/>
        <end position="426"/>
    </location>
</feature>
<feature type="transmembrane region" description="Helical" evidence="1">
    <location>
        <begin position="377"/>
        <end position="397"/>
    </location>
</feature>
<feature type="transmembrane region" description="Helical" evidence="1">
    <location>
        <begin position="239"/>
        <end position="266"/>
    </location>
</feature>
<dbReference type="Proteomes" id="UP001304340">
    <property type="component" value="Chromosome"/>
</dbReference>
<dbReference type="AlphaFoldDB" id="A0AAF1C3R7"/>